<dbReference type="InterPro" id="IPR013094">
    <property type="entry name" value="AB_hydrolase_3"/>
</dbReference>
<proteinExistence type="predicted"/>
<evidence type="ECO:0000259" key="3">
    <source>
        <dbReference type="Pfam" id="PF07859"/>
    </source>
</evidence>
<name>A0A0N5CL26_THECL</name>
<dbReference type="InterPro" id="IPR010468">
    <property type="entry name" value="HSL_N"/>
</dbReference>
<dbReference type="Proteomes" id="UP000276776">
    <property type="component" value="Unassembled WGS sequence"/>
</dbReference>
<dbReference type="STRING" id="103827.A0A0N5CL26"/>
<evidence type="ECO:0000313" key="5">
    <source>
        <dbReference type="Proteomes" id="UP000276776"/>
    </source>
</evidence>
<accession>A0A0N5CL26</accession>
<dbReference type="GO" id="GO:0005829">
    <property type="term" value="C:cytosol"/>
    <property type="evidence" value="ECO:0007669"/>
    <property type="project" value="TreeGrafter"/>
</dbReference>
<reference evidence="4 5" key="2">
    <citation type="submission" date="2018-11" db="EMBL/GenBank/DDBJ databases">
        <authorList>
            <consortium name="Pathogen Informatics"/>
        </authorList>
    </citation>
    <scope>NUCLEOTIDE SEQUENCE [LARGE SCALE GENOMIC DNA]</scope>
</reference>
<sequence>MDHKSCLNEKLSVRRSAVIELLTKVIKIYCFNLSEMVQKLQNMAPRCDYDKSTPGNGFRSLVCIYDTIVLHLVSVLRSCSVHRQTMMFRTSYYCKEIESYCAVIDDAVLVSDNCLFPDLSGDYSKYVEILGSINMLDSSCFFGRSLGFQFPPSVGRIFRFIGVLLAIYSLSWEKGRSTLGSFLYSPRFLLNPEQRAERIVKVTHEADIEFCRGFWNLSEFGSHVPRIFCPNMAVNDLREINCGGSITLASTNGGFVYIAEPSSYTGPRPVKIRVLSYSHREILSPAGSPNQLSPSPYLLFHCHGGGYVATTSKSHETYLRAWAKSLNCSIVSVEYSLAPENPFPRPTEEVLFAYAYIISNAAEFGWTGEKICLIGDSAGGNLVMSVTLQLIQLGVERLPDGIVTVYSPFLLQYLLSPSRLLSCMDPLLHMGVMLRCIAGIFASISYCYGKDFIIIIDQFYYYLLHIFSNQHTLENRCSSISSDEKKRCLFYNFSNFCHTILCFWLILLRLSDPLHIHLSSSMYDQRLVDYLQSHPLTKEYTHKRTISQNFANTAAMAAGHALDNISDWIEKSAPKNLPNKPKLGRAFSLSPDSGTKIKKISGIAESHFADIIKNKIPRDPLISPLYASPKDLARLPPVWFIACHLDPLLDDTITFAKKVRDSGGRVMAVDLLDNLPHGFLNFTLVSPECREGSKVCLKRVKEAFGMMSL</sequence>
<feature type="domain" description="Hormone-sensitive lipase N-terminal" evidence="2">
    <location>
        <begin position="23"/>
        <end position="281"/>
    </location>
</feature>
<dbReference type="SUPFAM" id="SSF53474">
    <property type="entry name" value="alpha/beta-Hydrolases"/>
    <property type="match status" value="1"/>
</dbReference>
<evidence type="ECO:0000313" key="4">
    <source>
        <dbReference type="EMBL" id="VDM95916.1"/>
    </source>
</evidence>
<dbReference type="GO" id="GO:0004806">
    <property type="term" value="F:triacylglycerol lipase activity"/>
    <property type="evidence" value="ECO:0007669"/>
    <property type="project" value="TreeGrafter"/>
</dbReference>
<dbReference type="GO" id="GO:0004771">
    <property type="term" value="F:sterol ester esterase activity"/>
    <property type="evidence" value="ECO:0007669"/>
    <property type="project" value="TreeGrafter"/>
</dbReference>
<dbReference type="WBParaSite" id="TCLT_0000079901-mRNA-1">
    <property type="protein sequence ID" value="TCLT_0000079901-mRNA-1"/>
    <property type="gene ID" value="TCLT_0000079901"/>
</dbReference>
<keyword evidence="1" id="KW-0472">Membrane</keyword>
<dbReference type="Gene3D" id="3.40.50.1820">
    <property type="entry name" value="alpha/beta hydrolase"/>
    <property type="match status" value="2"/>
</dbReference>
<dbReference type="GO" id="GO:0019433">
    <property type="term" value="P:triglyceride catabolic process"/>
    <property type="evidence" value="ECO:0007669"/>
    <property type="project" value="TreeGrafter"/>
</dbReference>
<evidence type="ECO:0000259" key="2">
    <source>
        <dbReference type="Pfam" id="PF06350"/>
    </source>
</evidence>
<feature type="transmembrane region" description="Helical" evidence="1">
    <location>
        <begin position="427"/>
        <end position="448"/>
    </location>
</feature>
<evidence type="ECO:0000256" key="1">
    <source>
        <dbReference type="SAM" id="Phobius"/>
    </source>
</evidence>
<dbReference type="Pfam" id="PF07859">
    <property type="entry name" value="Abhydrolase_3"/>
    <property type="match status" value="2"/>
</dbReference>
<protein>
    <submittedName>
        <fullName evidence="6">Hormone-sensitive lipase</fullName>
    </submittedName>
</protein>
<feature type="domain" description="Alpha/beta hydrolase fold-3" evidence="3">
    <location>
        <begin position="300"/>
        <end position="407"/>
    </location>
</feature>
<feature type="domain" description="Alpha/beta hydrolase fold-3" evidence="3">
    <location>
        <begin position="616"/>
        <end position="680"/>
    </location>
</feature>
<dbReference type="GO" id="GO:0008203">
    <property type="term" value="P:cholesterol metabolic process"/>
    <property type="evidence" value="ECO:0007669"/>
    <property type="project" value="InterPro"/>
</dbReference>
<dbReference type="PANTHER" id="PTHR23025:SF3">
    <property type="entry name" value="HORMONE-SENSITIVE LIPASE"/>
    <property type="match status" value="1"/>
</dbReference>
<organism evidence="6">
    <name type="scientific">Thelazia callipaeda</name>
    <name type="common">Oriental eyeworm</name>
    <name type="synonym">Parasitic nematode</name>
    <dbReference type="NCBI Taxonomy" id="103827"/>
    <lineage>
        <taxon>Eukaryota</taxon>
        <taxon>Metazoa</taxon>
        <taxon>Ecdysozoa</taxon>
        <taxon>Nematoda</taxon>
        <taxon>Chromadorea</taxon>
        <taxon>Rhabditida</taxon>
        <taxon>Spirurina</taxon>
        <taxon>Spiruromorpha</taxon>
        <taxon>Thelazioidea</taxon>
        <taxon>Thelaziidae</taxon>
        <taxon>Thelazia</taxon>
    </lineage>
</organism>
<evidence type="ECO:0000313" key="6">
    <source>
        <dbReference type="WBParaSite" id="TCLT_0000079901-mRNA-1"/>
    </source>
</evidence>
<dbReference type="OMA" id="CKETQFA"/>
<keyword evidence="5" id="KW-1185">Reference proteome</keyword>
<dbReference type="OrthoDB" id="408631at2759"/>
<keyword evidence="1" id="KW-0812">Transmembrane</keyword>
<reference evidence="6" key="1">
    <citation type="submission" date="2017-02" db="UniProtKB">
        <authorList>
            <consortium name="WormBaseParasite"/>
        </authorList>
    </citation>
    <scope>IDENTIFICATION</scope>
</reference>
<dbReference type="EMBL" id="UYYF01000070">
    <property type="protein sequence ID" value="VDM95916.1"/>
    <property type="molecule type" value="Genomic_DNA"/>
</dbReference>
<keyword evidence="1" id="KW-1133">Transmembrane helix</keyword>
<dbReference type="InterPro" id="IPR029058">
    <property type="entry name" value="AB_hydrolase_fold"/>
</dbReference>
<dbReference type="AlphaFoldDB" id="A0A0N5CL26"/>
<dbReference type="Pfam" id="PF06350">
    <property type="entry name" value="HSL_N"/>
    <property type="match status" value="1"/>
</dbReference>
<dbReference type="PANTHER" id="PTHR23025">
    <property type="entry name" value="TRIACYLGLYCEROL LIPASE"/>
    <property type="match status" value="1"/>
</dbReference>
<feature type="transmembrane region" description="Helical" evidence="1">
    <location>
        <begin position="489"/>
        <end position="510"/>
    </location>
</feature>
<gene>
    <name evidence="4" type="ORF">TCLT_LOCUS800</name>
</gene>